<reference evidence="2" key="1">
    <citation type="submission" date="2022-08" db="EMBL/GenBank/DDBJ databases">
        <authorList>
            <person name="Tistechok S."/>
            <person name="Samborskyy M."/>
            <person name="Roman I."/>
        </authorList>
    </citation>
    <scope>NUCLEOTIDE SEQUENCE</scope>
    <source>
        <strain evidence="2">DSM 103496</strain>
    </source>
</reference>
<dbReference type="Proteomes" id="UP001141259">
    <property type="component" value="Unassembled WGS sequence"/>
</dbReference>
<dbReference type="RefSeq" id="WP_259630303.1">
    <property type="nucleotide sequence ID" value="NZ_JANYMP010000059.1"/>
</dbReference>
<evidence type="ECO:0000313" key="2">
    <source>
        <dbReference type="EMBL" id="MCS7484859.1"/>
    </source>
</evidence>
<organism evidence="2 3">
    <name type="scientific">Umezawaea endophytica</name>
    <dbReference type="NCBI Taxonomy" id="1654476"/>
    <lineage>
        <taxon>Bacteria</taxon>
        <taxon>Bacillati</taxon>
        <taxon>Actinomycetota</taxon>
        <taxon>Actinomycetes</taxon>
        <taxon>Pseudonocardiales</taxon>
        <taxon>Pseudonocardiaceae</taxon>
        <taxon>Umezawaea</taxon>
    </lineage>
</organism>
<sequence>MTRVVALGEVDEMVRAPAPLERELSTPSHHLGDLPPGEGMS</sequence>
<dbReference type="EMBL" id="JANYMP010000059">
    <property type="protein sequence ID" value="MCS7484859.1"/>
    <property type="molecule type" value="Genomic_DNA"/>
</dbReference>
<dbReference type="AlphaFoldDB" id="A0A9X3A6H5"/>
<keyword evidence="3" id="KW-1185">Reference proteome</keyword>
<name>A0A9X3A6H5_9PSEU</name>
<evidence type="ECO:0000313" key="3">
    <source>
        <dbReference type="Proteomes" id="UP001141259"/>
    </source>
</evidence>
<comment type="caution">
    <text evidence="2">The sequence shown here is derived from an EMBL/GenBank/DDBJ whole genome shotgun (WGS) entry which is preliminary data.</text>
</comment>
<protein>
    <submittedName>
        <fullName evidence="2">Uncharacterized protein</fullName>
    </submittedName>
</protein>
<gene>
    <name evidence="2" type="ORF">NZH93_49210</name>
</gene>
<evidence type="ECO:0000256" key="1">
    <source>
        <dbReference type="SAM" id="MobiDB-lite"/>
    </source>
</evidence>
<proteinExistence type="predicted"/>
<feature type="region of interest" description="Disordered" evidence="1">
    <location>
        <begin position="17"/>
        <end position="41"/>
    </location>
</feature>
<accession>A0A9X3A6H5</accession>